<evidence type="ECO:0000313" key="1">
    <source>
        <dbReference type="EMBL" id="KAE8973707.1"/>
    </source>
</evidence>
<reference evidence="1 2" key="1">
    <citation type="submission" date="2018-09" db="EMBL/GenBank/DDBJ databases">
        <title>Genomic investigation of the strawberry pathogen Phytophthora fragariae indicates pathogenicity is determined by transcriptional variation in three key races.</title>
        <authorList>
            <person name="Adams T.M."/>
            <person name="Armitage A.D."/>
            <person name="Sobczyk M.K."/>
            <person name="Bates H.J."/>
            <person name="Dunwell J.M."/>
            <person name="Nellist C.F."/>
            <person name="Harrison R.J."/>
        </authorList>
    </citation>
    <scope>NUCLEOTIDE SEQUENCE [LARGE SCALE GENOMIC DNA]</scope>
    <source>
        <strain evidence="1 2">SCRP249</strain>
    </source>
</reference>
<comment type="caution">
    <text evidence="1">The sequence shown here is derived from an EMBL/GenBank/DDBJ whole genome shotgun (WGS) entry which is preliminary data.</text>
</comment>
<dbReference type="Proteomes" id="UP000429607">
    <property type="component" value="Unassembled WGS sequence"/>
</dbReference>
<dbReference type="AlphaFoldDB" id="A0A6A3HW68"/>
<dbReference type="EMBL" id="QXFV01003814">
    <property type="protein sequence ID" value="KAE8973707.1"/>
    <property type="molecule type" value="Genomic_DNA"/>
</dbReference>
<accession>A0A6A3HW68</accession>
<sequence>MVNMHVSIMLYCGEKVKFTRDIFRIDPYIM</sequence>
<organism evidence="1 2">
    <name type="scientific">Phytophthora rubi</name>
    <dbReference type="NCBI Taxonomy" id="129364"/>
    <lineage>
        <taxon>Eukaryota</taxon>
        <taxon>Sar</taxon>
        <taxon>Stramenopiles</taxon>
        <taxon>Oomycota</taxon>
        <taxon>Peronosporomycetes</taxon>
        <taxon>Peronosporales</taxon>
        <taxon>Peronosporaceae</taxon>
        <taxon>Phytophthora</taxon>
    </lineage>
</organism>
<protein>
    <submittedName>
        <fullName evidence="1">Uncharacterized protein</fullName>
    </submittedName>
</protein>
<evidence type="ECO:0000313" key="2">
    <source>
        <dbReference type="Proteomes" id="UP000429607"/>
    </source>
</evidence>
<name>A0A6A3HW68_9STRA</name>
<proteinExistence type="predicted"/>
<gene>
    <name evidence="1" type="ORF">PR001_g26231</name>
</gene>